<evidence type="ECO:0000313" key="3">
    <source>
        <dbReference type="Proteomes" id="UP000035287"/>
    </source>
</evidence>
<reference evidence="2 3" key="1">
    <citation type="submission" date="2015-06" db="EMBL/GenBank/DDBJ databases">
        <authorList>
            <person name="Zeng Y."/>
            <person name="Huang Y."/>
        </authorList>
    </citation>
    <scope>NUCLEOTIDE SEQUENCE [LARGE SCALE GENOMIC DNA]</scope>
    <source>
        <strain evidence="2 3">PQ-2</strain>
    </source>
</reference>
<dbReference type="STRING" id="1348774.AB433_06455"/>
<evidence type="ECO:0000256" key="1">
    <source>
        <dbReference type="SAM" id="MobiDB-lite"/>
    </source>
</evidence>
<sequence>MRVDFAARRSYLGARMKRIFALAALWLGLAALVAPGQARMGYLGEAAEITRENRSGAHIQNVRREAEASETLSSRANRSGAFETQGARRTVTIVLPVVMLADRPLE</sequence>
<protein>
    <submittedName>
        <fullName evidence="2">Uncharacterized protein</fullName>
    </submittedName>
</protein>
<proteinExistence type="predicted"/>
<dbReference type="EMBL" id="CP011770">
    <property type="protein sequence ID" value="AKM09702.1"/>
    <property type="molecule type" value="Genomic_DNA"/>
</dbReference>
<dbReference type="PATRIC" id="fig|1348774.3.peg.1350"/>
<keyword evidence="3" id="KW-1185">Reference proteome</keyword>
<dbReference type="AlphaFoldDB" id="A0A0G3XES5"/>
<gene>
    <name evidence="2" type="ORF">AB433_06455</name>
</gene>
<accession>A0A0G3XES5</accession>
<feature type="region of interest" description="Disordered" evidence="1">
    <location>
        <begin position="62"/>
        <end position="83"/>
    </location>
</feature>
<dbReference type="Proteomes" id="UP000035287">
    <property type="component" value="Chromosome"/>
</dbReference>
<organism evidence="2 3">
    <name type="scientific">Croceicoccus naphthovorans</name>
    <dbReference type="NCBI Taxonomy" id="1348774"/>
    <lineage>
        <taxon>Bacteria</taxon>
        <taxon>Pseudomonadati</taxon>
        <taxon>Pseudomonadota</taxon>
        <taxon>Alphaproteobacteria</taxon>
        <taxon>Sphingomonadales</taxon>
        <taxon>Erythrobacteraceae</taxon>
        <taxon>Croceicoccus</taxon>
    </lineage>
</organism>
<evidence type="ECO:0000313" key="2">
    <source>
        <dbReference type="EMBL" id="AKM09702.1"/>
    </source>
</evidence>
<name>A0A0G3XES5_9SPHN</name>
<dbReference type="KEGG" id="cna:AB433_06455"/>